<accession>A0A5B0V9B4</accession>
<dbReference type="EMBL" id="VTUU01000013">
    <property type="protein sequence ID" value="KAA1171058.1"/>
    <property type="molecule type" value="Genomic_DNA"/>
</dbReference>
<evidence type="ECO:0000313" key="1">
    <source>
        <dbReference type="EMBL" id="KAA1171058.1"/>
    </source>
</evidence>
<keyword evidence="2" id="KW-1185">Reference proteome</keyword>
<dbReference type="NCBIfam" id="TIGR01560">
    <property type="entry name" value="put_DNA_pack"/>
    <property type="match status" value="1"/>
</dbReference>
<dbReference type="InterPro" id="IPR021146">
    <property type="entry name" value="Phage_gp6-like_head-tail"/>
</dbReference>
<dbReference type="Proteomes" id="UP000323161">
    <property type="component" value="Unassembled WGS sequence"/>
</dbReference>
<sequence length="90" mass="10074">MTLASVKEHLRVTHSAEDSVIQSYWDAAEGHVAEYLGDDLPDPMPEPIQAAVLLLVGDLYVNRTRQADRVLHENSAYALLLNPYRTTEVL</sequence>
<dbReference type="Pfam" id="PF05135">
    <property type="entry name" value="Phage_connect_1"/>
    <property type="match status" value="1"/>
</dbReference>
<evidence type="ECO:0000313" key="2">
    <source>
        <dbReference type="Proteomes" id="UP000323161"/>
    </source>
</evidence>
<dbReference type="AlphaFoldDB" id="A0A5B0V9B4"/>
<comment type="caution">
    <text evidence="1">The sequence shown here is derived from an EMBL/GenBank/DDBJ whole genome shotgun (WGS) entry which is preliminary data.</text>
</comment>
<gene>
    <name evidence="1" type="ORF">FWJ25_17845</name>
</gene>
<organism evidence="1 2">
    <name type="scientific">Marinobacter salinexigens</name>
    <dbReference type="NCBI Taxonomy" id="2919747"/>
    <lineage>
        <taxon>Bacteria</taxon>
        <taxon>Pseudomonadati</taxon>
        <taxon>Pseudomonadota</taxon>
        <taxon>Gammaproteobacteria</taxon>
        <taxon>Pseudomonadales</taxon>
        <taxon>Marinobacteraceae</taxon>
        <taxon>Marinobacter</taxon>
    </lineage>
</organism>
<dbReference type="Gene3D" id="1.10.3230.30">
    <property type="entry name" value="Phage gp6-like head-tail connector protein"/>
    <property type="match status" value="1"/>
</dbReference>
<reference evidence="1 2" key="1">
    <citation type="submission" date="2019-08" db="EMBL/GenBank/DDBJ databases">
        <title>Marinobacter ZYF650 sp. nov., a marine bacterium isolated from seawater of the Mariana trench.</title>
        <authorList>
            <person name="Ahmad W."/>
        </authorList>
    </citation>
    <scope>NUCLEOTIDE SEQUENCE [LARGE SCALE GENOMIC DNA]</scope>
    <source>
        <strain evidence="1 2">ZYF650</strain>
    </source>
</reference>
<dbReference type="CDD" id="cd08054">
    <property type="entry name" value="gp6"/>
    <property type="match status" value="1"/>
</dbReference>
<protein>
    <submittedName>
        <fullName evidence="1">Phage gp6-like head-tail connector protein</fullName>
    </submittedName>
</protein>
<dbReference type="InterPro" id="IPR006450">
    <property type="entry name" value="Phage_HK97_gp6-like"/>
</dbReference>
<name>A0A5B0V9B4_9GAMM</name>
<proteinExistence type="predicted"/>